<keyword evidence="6 9" id="KW-0727">SH2 domain</keyword>
<dbReference type="GO" id="GO:0004715">
    <property type="term" value="F:non-membrane spanning protein tyrosine kinase activity"/>
    <property type="evidence" value="ECO:0007669"/>
    <property type="project" value="UniProtKB-EC"/>
</dbReference>
<evidence type="ECO:0000256" key="1">
    <source>
        <dbReference type="ARBA" id="ARBA00022443"/>
    </source>
</evidence>
<dbReference type="FunFam" id="3.30.200.20:FF:000053">
    <property type="entry name" value="Tyrosine-protein kinase"/>
    <property type="match status" value="1"/>
</dbReference>
<dbReference type="InterPro" id="IPR008266">
    <property type="entry name" value="Tyr_kinase_AS"/>
</dbReference>
<evidence type="ECO:0000256" key="2">
    <source>
        <dbReference type="ARBA" id="ARBA00022679"/>
    </source>
</evidence>
<evidence type="ECO:0000256" key="5">
    <source>
        <dbReference type="ARBA" id="ARBA00022840"/>
    </source>
</evidence>
<sequence>MGDQPSKHKQENDGKNNKNSKGNNVNVTVQISPATQNPYSNVSDGDYQNKQFGIPNRSIHPDTSSVQNTGPSLGLQNRSINPIPLSAQNARPPMGPPFQNSYSNVPDDLQSSSPHPSQIPFNKTSSEPLQYVYFDNSQQEENNVSNKQLYTALFSYEKRSGDEITIHEGDTLEILNTDDDNWWLAKHTVTHKEGYIPASYIAVLDSLNSMPWYFGNIKRSDAIRFLMLDTNETGSFLVRDSLTKNMTSQSTPYSLSVRFGTALKSYRIGKRGNHWFVTIKSDIMLNSVQDLINYYRHNQGLCCYLGKPCVNPEKPSTTGLSHSDEWELDHSAVELKKKIGSGQFGDVYEGITSNTRVAIKTLKPGTMKPENFLAEATLMKKLQHKNLIQLYAVCTRKEPIYVITEFMVNGDLLKYLRNGEGQHLQENILIGMSAQIATGMSFLEEKNFIHRDLAARNILVDENNIVKVADFGLARLIEDDEYTPQAGGKFPVKWTAPEAITHSRFTIKSDVWSFGILLHEIITKGKIPYPGTTNIELIELLPSGYRMPKDQACPQNLYELMIECWNAEPQKRPTFHTLTWALDDFYTNENLPGYQTEEQFSQMEQSSPSHINNNSEVEPNPAFPFETQLSGDVETETQIGQLEQHLIAESHNSPHNRNQNTINASEETKHYIQENVSKPEPRKKSAISDRLAMFENR</sequence>
<evidence type="ECO:0000259" key="15">
    <source>
        <dbReference type="PROSITE" id="PS50002"/>
    </source>
</evidence>
<dbReference type="InterPro" id="IPR000980">
    <property type="entry name" value="SH2"/>
</dbReference>
<dbReference type="AlphaFoldDB" id="A0AAV2RKK6"/>
<dbReference type="EMBL" id="CAXKWB010026347">
    <property type="protein sequence ID" value="CAL4130029.1"/>
    <property type="molecule type" value="Genomic_DNA"/>
</dbReference>
<evidence type="ECO:0000259" key="16">
    <source>
        <dbReference type="PROSITE" id="PS50011"/>
    </source>
</evidence>
<keyword evidence="4 12" id="KW-0418">Kinase</keyword>
<name>A0AAV2RKK6_MEGNR</name>
<evidence type="ECO:0000256" key="9">
    <source>
        <dbReference type="PROSITE-ProRule" id="PRU00191"/>
    </source>
</evidence>
<dbReference type="Pfam" id="PF00018">
    <property type="entry name" value="SH3_1"/>
    <property type="match status" value="1"/>
</dbReference>
<dbReference type="SMART" id="SM00326">
    <property type="entry name" value="SH3"/>
    <property type="match status" value="1"/>
</dbReference>
<dbReference type="GO" id="GO:0005524">
    <property type="term" value="F:ATP binding"/>
    <property type="evidence" value="ECO:0007669"/>
    <property type="project" value="UniProtKB-UniRule"/>
</dbReference>
<feature type="compositionally biased region" description="Polar residues" evidence="13">
    <location>
        <begin position="98"/>
        <end position="122"/>
    </location>
</feature>
<dbReference type="InterPro" id="IPR036860">
    <property type="entry name" value="SH2_dom_sf"/>
</dbReference>
<dbReference type="InterPro" id="IPR011009">
    <property type="entry name" value="Kinase-like_dom_sf"/>
</dbReference>
<dbReference type="PROSITE" id="PS00109">
    <property type="entry name" value="PROTEIN_KINASE_TYR"/>
    <property type="match status" value="1"/>
</dbReference>
<dbReference type="Gene3D" id="1.10.510.10">
    <property type="entry name" value="Transferase(Phosphotransferase) domain 1"/>
    <property type="match status" value="1"/>
</dbReference>
<dbReference type="PANTHER" id="PTHR24418">
    <property type="entry name" value="TYROSINE-PROTEIN KINASE"/>
    <property type="match status" value="1"/>
</dbReference>
<organism evidence="17 18">
    <name type="scientific">Meganyctiphanes norvegica</name>
    <name type="common">Northern krill</name>
    <name type="synonym">Thysanopoda norvegica</name>
    <dbReference type="NCBI Taxonomy" id="48144"/>
    <lineage>
        <taxon>Eukaryota</taxon>
        <taxon>Metazoa</taxon>
        <taxon>Ecdysozoa</taxon>
        <taxon>Arthropoda</taxon>
        <taxon>Crustacea</taxon>
        <taxon>Multicrustacea</taxon>
        <taxon>Malacostraca</taxon>
        <taxon>Eumalacostraca</taxon>
        <taxon>Eucarida</taxon>
        <taxon>Euphausiacea</taxon>
        <taxon>Euphausiidae</taxon>
        <taxon>Meganyctiphanes</taxon>
    </lineage>
</organism>
<feature type="binding site" evidence="11">
    <location>
        <position position="360"/>
    </location>
    <ligand>
        <name>ATP</name>
        <dbReference type="ChEBI" id="CHEBI:30616"/>
    </ligand>
</feature>
<comment type="similarity">
    <text evidence="12">Belongs to the protein kinase superfamily. Tyr protein kinase family.</text>
</comment>
<feature type="domain" description="SH2" evidence="14">
    <location>
        <begin position="212"/>
        <end position="309"/>
    </location>
</feature>
<dbReference type="InterPro" id="IPR036028">
    <property type="entry name" value="SH3-like_dom_sf"/>
</dbReference>
<dbReference type="InterPro" id="IPR020635">
    <property type="entry name" value="Tyr_kinase_cat_dom"/>
</dbReference>
<evidence type="ECO:0000313" key="18">
    <source>
        <dbReference type="Proteomes" id="UP001497623"/>
    </source>
</evidence>
<dbReference type="CDD" id="cd11845">
    <property type="entry name" value="SH3_Src_like"/>
    <property type="match status" value="1"/>
</dbReference>
<feature type="compositionally biased region" description="Polar residues" evidence="13">
    <location>
        <begin position="28"/>
        <end position="51"/>
    </location>
</feature>
<feature type="region of interest" description="Disordered" evidence="13">
    <location>
        <begin position="601"/>
        <end position="620"/>
    </location>
</feature>
<dbReference type="PRINTS" id="PR00452">
    <property type="entry name" value="SH3DOMAIN"/>
</dbReference>
<evidence type="ECO:0000256" key="7">
    <source>
        <dbReference type="ARBA" id="ARBA00023137"/>
    </source>
</evidence>
<dbReference type="SMART" id="SM00252">
    <property type="entry name" value="SH2"/>
    <property type="match status" value="1"/>
</dbReference>
<evidence type="ECO:0000256" key="8">
    <source>
        <dbReference type="ARBA" id="ARBA00051245"/>
    </source>
</evidence>
<feature type="compositionally biased region" description="Polar residues" evidence="13">
    <location>
        <begin position="61"/>
        <end position="80"/>
    </location>
</feature>
<dbReference type="GO" id="GO:0007435">
    <property type="term" value="P:salivary gland morphogenesis"/>
    <property type="evidence" value="ECO:0007669"/>
    <property type="project" value="UniProtKB-ARBA"/>
</dbReference>
<feature type="compositionally biased region" description="Basic and acidic residues" evidence="13">
    <location>
        <begin position="1"/>
        <end position="16"/>
    </location>
</feature>
<comment type="caution">
    <text evidence="17">The sequence shown here is derived from an EMBL/GenBank/DDBJ whole genome shotgun (WGS) entry which is preliminary data.</text>
</comment>
<evidence type="ECO:0000256" key="4">
    <source>
        <dbReference type="ARBA" id="ARBA00022777"/>
    </source>
</evidence>
<feature type="region of interest" description="Disordered" evidence="13">
    <location>
        <begin position="1"/>
        <end position="122"/>
    </location>
</feature>
<gene>
    <name evidence="17" type="ORF">MNOR_LOCUS26405</name>
</gene>
<keyword evidence="3 11" id="KW-0547">Nucleotide-binding</keyword>
<evidence type="ECO:0000256" key="3">
    <source>
        <dbReference type="ARBA" id="ARBA00022741"/>
    </source>
</evidence>
<feature type="compositionally biased region" description="Polar residues" evidence="13">
    <location>
        <begin position="601"/>
        <end position="617"/>
    </location>
</feature>
<dbReference type="Gene3D" id="2.30.30.40">
    <property type="entry name" value="SH3 Domains"/>
    <property type="match status" value="1"/>
</dbReference>
<evidence type="ECO:0000256" key="10">
    <source>
        <dbReference type="PROSITE-ProRule" id="PRU00192"/>
    </source>
</evidence>
<feature type="compositionally biased region" description="Low complexity" evidence="13">
    <location>
        <begin position="17"/>
        <end position="27"/>
    </location>
</feature>
<evidence type="ECO:0000259" key="14">
    <source>
        <dbReference type="PROSITE" id="PS50001"/>
    </source>
</evidence>
<keyword evidence="1 10" id="KW-0728">SH3 domain</keyword>
<feature type="domain" description="Protein kinase" evidence="16">
    <location>
        <begin position="333"/>
        <end position="586"/>
    </location>
</feature>
<dbReference type="PROSITE" id="PS50002">
    <property type="entry name" value="SH3"/>
    <property type="match status" value="1"/>
</dbReference>
<dbReference type="Pfam" id="PF00017">
    <property type="entry name" value="SH2"/>
    <property type="match status" value="1"/>
</dbReference>
<proteinExistence type="inferred from homology"/>
<keyword evidence="5 11" id="KW-0067">ATP-binding</keyword>
<dbReference type="SMART" id="SM00219">
    <property type="entry name" value="TyrKc"/>
    <property type="match status" value="1"/>
</dbReference>
<keyword evidence="18" id="KW-1185">Reference proteome</keyword>
<dbReference type="InterPro" id="IPR017441">
    <property type="entry name" value="Protein_kinase_ATP_BS"/>
</dbReference>
<evidence type="ECO:0000313" key="17">
    <source>
        <dbReference type="EMBL" id="CAL4130029.1"/>
    </source>
</evidence>
<dbReference type="FunFam" id="1.10.510.10:FF:000318">
    <property type="entry name" value="Tyrosine-protein kinase"/>
    <property type="match status" value="1"/>
</dbReference>
<evidence type="ECO:0000256" key="6">
    <source>
        <dbReference type="ARBA" id="ARBA00022999"/>
    </source>
</evidence>
<dbReference type="PROSITE" id="PS00107">
    <property type="entry name" value="PROTEIN_KINASE_ATP"/>
    <property type="match status" value="1"/>
</dbReference>
<dbReference type="InterPro" id="IPR001452">
    <property type="entry name" value="SH3_domain"/>
</dbReference>
<evidence type="ECO:0000256" key="11">
    <source>
        <dbReference type="PROSITE-ProRule" id="PRU10141"/>
    </source>
</evidence>
<dbReference type="InterPro" id="IPR001245">
    <property type="entry name" value="Ser-Thr/Tyr_kinase_cat_dom"/>
</dbReference>
<dbReference type="Pfam" id="PF07714">
    <property type="entry name" value="PK_Tyr_Ser-Thr"/>
    <property type="match status" value="1"/>
</dbReference>
<dbReference type="InterPro" id="IPR000719">
    <property type="entry name" value="Prot_kinase_dom"/>
</dbReference>
<dbReference type="InterPro" id="IPR050198">
    <property type="entry name" value="Non-receptor_tyrosine_kinases"/>
</dbReference>
<keyword evidence="7 12" id="KW-0829">Tyrosine-protein kinase</keyword>
<dbReference type="PROSITE" id="PS50001">
    <property type="entry name" value="SH2"/>
    <property type="match status" value="1"/>
</dbReference>
<dbReference type="Proteomes" id="UP001497623">
    <property type="component" value="Unassembled WGS sequence"/>
</dbReference>
<dbReference type="PRINTS" id="PR00109">
    <property type="entry name" value="TYRKINASE"/>
</dbReference>
<dbReference type="GO" id="GO:0030036">
    <property type="term" value="P:actin cytoskeleton organization"/>
    <property type="evidence" value="ECO:0007669"/>
    <property type="project" value="UniProtKB-ARBA"/>
</dbReference>
<dbReference type="Gene3D" id="3.30.505.10">
    <property type="entry name" value="SH2 domain"/>
    <property type="match status" value="1"/>
</dbReference>
<dbReference type="GO" id="GO:0002009">
    <property type="term" value="P:morphogenesis of an epithelium"/>
    <property type="evidence" value="ECO:0007669"/>
    <property type="project" value="UniProtKB-ARBA"/>
</dbReference>
<comment type="catalytic activity">
    <reaction evidence="8 12">
        <text>L-tyrosyl-[protein] + ATP = O-phospho-L-tyrosyl-[protein] + ADP + H(+)</text>
        <dbReference type="Rhea" id="RHEA:10596"/>
        <dbReference type="Rhea" id="RHEA-COMP:10136"/>
        <dbReference type="Rhea" id="RHEA-COMP:20101"/>
        <dbReference type="ChEBI" id="CHEBI:15378"/>
        <dbReference type="ChEBI" id="CHEBI:30616"/>
        <dbReference type="ChEBI" id="CHEBI:46858"/>
        <dbReference type="ChEBI" id="CHEBI:61978"/>
        <dbReference type="ChEBI" id="CHEBI:456216"/>
        <dbReference type="EC" id="2.7.10.2"/>
    </reaction>
</comment>
<accession>A0AAV2RKK6</accession>
<dbReference type="SUPFAM" id="SSF50044">
    <property type="entry name" value="SH3-domain"/>
    <property type="match status" value="1"/>
</dbReference>
<evidence type="ECO:0000256" key="13">
    <source>
        <dbReference type="SAM" id="MobiDB-lite"/>
    </source>
</evidence>
<keyword evidence="2 12" id="KW-0808">Transferase</keyword>
<dbReference type="SUPFAM" id="SSF55550">
    <property type="entry name" value="SH2 domain"/>
    <property type="match status" value="1"/>
</dbReference>
<evidence type="ECO:0000256" key="12">
    <source>
        <dbReference type="RuleBase" id="RU362096"/>
    </source>
</evidence>
<feature type="domain" description="SH3" evidence="15">
    <location>
        <begin position="145"/>
        <end position="206"/>
    </location>
</feature>
<protein>
    <recommendedName>
        <fullName evidence="12">Tyrosine-protein kinase</fullName>
        <ecNumber evidence="12">2.7.10.2</ecNumber>
    </recommendedName>
</protein>
<dbReference type="EC" id="2.7.10.2" evidence="12"/>
<reference evidence="17 18" key="1">
    <citation type="submission" date="2024-05" db="EMBL/GenBank/DDBJ databases">
        <authorList>
            <person name="Wallberg A."/>
        </authorList>
    </citation>
    <scope>NUCLEOTIDE SEQUENCE [LARGE SCALE GENOMIC DNA]</scope>
</reference>
<dbReference type="PROSITE" id="PS50011">
    <property type="entry name" value="PROTEIN_KINASE_DOM"/>
    <property type="match status" value="1"/>
</dbReference>
<dbReference type="PRINTS" id="PR00401">
    <property type="entry name" value="SH2DOMAIN"/>
</dbReference>
<dbReference type="GO" id="GO:0048468">
    <property type="term" value="P:cell development"/>
    <property type="evidence" value="ECO:0007669"/>
    <property type="project" value="UniProtKB-ARBA"/>
</dbReference>
<dbReference type="SUPFAM" id="SSF56112">
    <property type="entry name" value="Protein kinase-like (PK-like)"/>
    <property type="match status" value="1"/>
</dbReference>